<sequence>EERRTAAFRRLRGAFVRILLRCFLSGFKVTGNSALRGGFPQQHDAFSFPGIPLAPCSEWRTYWFCFRSTDRNTGTAEARLHVPCWKSLPTERFSLPL</sequence>
<evidence type="ECO:0000313" key="3">
    <source>
        <dbReference type="Proteomes" id="UP001482620"/>
    </source>
</evidence>
<protein>
    <submittedName>
        <fullName evidence="2">Uncharacterized protein</fullName>
    </submittedName>
</protein>
<comment type="caution">
    <text evidence="2">The sequence shown here is derived from an EMBL/GenBank/DDBJ whole genome shotgun (WGS) entry which is preliminary data.</text>
</comment>
<evidence type="ECO:0000313" key="2">
    <source>
        <dbReference type="EMBL" id="MEQ2229029.1"/>
    </source>
</evidence>
<name>A0ABV0T877_9TELE</name>
<dbReference type="EMBL" id="JAHRIQ010024420">
    <property type="protein sequence ID" value="MEQ2229029.1"/>
    <property type="molecule type" value="Genomic_DNA"/>
</dbReference>
<accession>A0ABV0T877</accession>
<feature type="signal peptide" evidence="1">
    <location>
        <begin position="1"/>
        <end position="34"/>
    </location>
</feature>
<feature type="chain" id="PRO_5047418139" evidence="1">
    <location>
        <begin position="35"/>
        <end position="97"/>
    </location>
</feature>
<keyword evidence="3" id="KW-1185">Reference proteome</keyword>
<feature type="non-terminal residue" evidence="2">
    <location>
        <position position="1"/>
    </location>
</feature>
<reference evidence="2 3" key="1">
    <citation type="submission" date="2021-06" db="EMBL/GenBank/DDBJ databases">
        <authorList>
            <person name="Palmer J.M."/>
        </authorList>
    </citation>
    <scope>NUCLEOTIDE SEQUENCE [LARGE SCALE GENOMIC DNA]</scope>
    <source>
        <strain evidence="3">if_2019</strain>
        <tissue evidence="2">Muscle</tissue>
    </source>
</reference>
<gene>
    <name evidence="2" type="ORF">ILYODFUR_014688</name>
</gene>
<keyword evidence="1" id="KW-0732">Signal</keyword>
<dbReference type="Proteomes" id="UP001482620">
    <property type="component" value="Unassembled WGS sequence"/>
</dbReference>
<evidence type="ECO:0000256" key="1">
    <source>
        <dbReference type="SAM" id="SignalP"/>
    </source>
</evidence>
<proteinExistence type="predicted"/>
<organism evidence="2 3">
    <name type="scientific">Ilyodon furcidens</name>
    <name type="common">goldbreast splitfin</name>
    <dbReference type="NCBI Taxonomy" id="33524"/>
    <lineage>
        <taxon>Eukaryota</taxon>
        <taxon>Metazoa</taxon>
        <taxon>Chordata</taxon>
        <taxon>Craniata</taxon>
        <taxon>Vertebrata</taxon>
        <taxon>Euteleostomi</taxon>
        <taxon>Actinopterygii</taxon>
        <taxon>Neopterygii</taxon>
        <taxon>Teleostei</taxon>
        <taxon>Neoteleostei</taxon>
        <taxon>Acanthomorphata</taxon>
        <taxon>Ovalentaria</taxon>
        <taxon>Atherinomorphae</taxon>
        <taxon>Cyprinodontiformes</taxon>
        <taxon>Goodeidae</taxon>
        <taxon>Ilyodon</taxon>
    </lineage>
</organism>